<reference evidence="2" key="1">
    <citation type="journal article" date="2005" name="Nature">
        <title>The map-based sequence of the rice genome.</title>
        <authorList>
            <consortium name="International rice genome sequencing project (IRGSP)"/>
            <person name="Matsumoto T."/>
            <person name="Wu J."/>
            <person name="Kanamori H."/>
            <person name="Katayose Y."/>
            <person name="Fujisawa M."/>
            <person name="Namiki N."/>
            <person name="Mizuno H."/>
            <person name="Yamamoto K."/>
            <person name="Antonio B.A."/>
            <person name="Baba T."/>
            <person name="Sakata K."/>
            <person name="Nagamura Y."/>
            <person name="Aoki H."/>
            <person name="Arikawa K."/>
            <person name="Arita K."/>
            <person name="Bito T."/>
            <person name="Chiden Y."/>
            <person name="Fujitsuka N."/>
            <person name="Fukunaka R."/>
            <person name="Hamada M."/>
            <person name="Harada C."/>
            <person name="Hayashi A."/>
            <person name="Hijishita S."/>
            <person name="Honda M."/>
            <person name="Hosokawa S."/>
            <person name="Ichikawa Y."/>
            <person name="Idonuma A."/>
            <person name="Iijima M."/>
            <person name="Ikeda M."/>
            <person name="Ikeno M."/>
            <person name="Ito K."/>
            <person name="Ito S."/>
            <person name="Ito T."/>
            <person name="Ito Y."/>
            <person name="Ito Y."/>
            <person name="Iwabuchi A."/>
            <person name="Kamiya K."/>
            <person name="Karasawa W."/>
            <person name="Kurita K."/>
            <person name="Katagiri S."/>
            <person name="Kikuta A."/>
            <person name="Kobayashi H."/>
            <person name="Kobayashi N."/>
            <person name="Machita K."/>
            <person name="Maehara T."/>
            <person name="Masukawa M."/>
            <person name="Mizubayashi T."/>
            <person name="Mukai Y."/>
            <person name="Nagasaki H."/>
            <person name="Nagata Y."/>
            <person name="Naito S."/>
            <person name="Nakashima M."/>
            <person name="Nakama Y."/>
            <person name="Nakamichi Y."/>
            <person name="Nakamura M."/>
            <person name="Meguro A."/>
            <person name="Negishi M."/>
            <person name="Ohta I."/>
            <person name="Ohta T."/>
            <person name="Okamoto M."/>
            <person name="Ono N."/>
            <person name="Saji S."/>
            <person name="Sakaguchi M."/>
            <person name="Sakai K."/>
            <person name="Shibata M."/>
            <person name="Shimokawa T."/>
            <person name="Song J."/>
            <person name="Takazaki Y."/>
            <person name="Terasawa K."/>
            <person name="Tsugane M."/>
            <person name="Tsuji K."/>
            <person name="Ueda S."/>
            <person name="Waki K."/>
            <person name="Yamagata H."/>
            <person name="Yamamoto M."/>
            <person name="Yamamoto S."/>
            <person name="Yamane H."/>
            <person name="Yoshiki S."/>
            <person name="Yoshihara R."/>
            <person name="Yukawa K."/>
            <person name="Zhong H."/>
            <person name="Yano M."/>
            <person name="Yuan Q."/>
            <person name="Ouyang S."/>
            <person name="Liu J."/>
            <person name="Jones K.M."/>
            <person name="Gansberger K."/>
            <person name="Moffat K."/>
            <person name="Hill J."/>
            <person name="Bera J."/>
            <person name="Fadrosh D."/>
            <person name="Jin S."/>
            <person name="Johri S."/>
            <person name="Kim M."/>
            <person name="Overton L."/>
            <person name="Reardon M."/>
            <person name="Tsitrin T."/>
            <person name="Vuong H."/>
            <person name="Weaver B."/>
            <person name="Ciecko A."/>
            <person name="Tallon L."/>
            <person name="Jackson J."/>
            <person name="Pai G."/>
            <person name="Aken S.V."/>
            <person name="Utterback T."/>
            <person name="Reidmuller S."/>
            <person name="Feldblyum T."/>
            <person name="Hsiao J."/>
            <person name="Zismann V."/>
            <person name="Iobst S."/>
            <person name="de Vazeille A.R."/>
            <person name="Buell C.R."/>
            <person name="Ying K."/>
            <person name="Li Y."/>
            <person name="Lu T."/>
            <person name="Huang Y."/>
            <person name="Zhao Q."/>
            <person name="Feng Q."/>
            <person name="Zhang L."/>
            <person name="Zhu J."/>
            <person name="Weng Q."/>
            <person name="Mu J."/>
            <person name="Lu Y."/>
            <person name="Fan D."/>
            <person name="Liu Y."/>
            <person name="Guan J."/>
            <person name="Zhang Y."/>
            <person name="Yu S."/>
            <person name="Liu X."/>
            <person name="Zhang Y."/>
            <person name="Hong G."/>
            <person name="Han B."/>
            <person name="Choisne N."/>
            <person name="Demange N."/>
            <person name="Orjeda G."/>
            <person name="Samain S."/>
            <person name="Cattolico L."/>
            <person name="Pelletier E."/>
            <person name="Couloux A."/>
            <person name="Segurens B."/>
            <person name="Wincker P."/>
            <person name="D'Hont A."/>
            <person name="Scarpelli C."/>
            <person name="Weissenbach J."/>
            <person name="Salanoubat M."/>
            <person name="Quetier F."/>
            <person name="Yu Y."/>
            <person name="Kim H.R."/>
            <person name="Rambo T."/>
            <person name="Currie J."/>
            <person name="Collura K."/>
            <person name="Luo M."/>
            <person name="Yang T."/>
            <person name="Ammiraju J.S.S."/>
            <person name="Engler F."/>
            <person name="Soderlund C."/>
            <person name="Wing R.A."/>
            <person name="Palmer L.E."/>
            <person name="de la Bastide M."/>
            <person name="Spiegel L."/>
            <person name="Nascimento L."/>
            <person name="Zutavern T."/>
            <person name="O'Shaughnessy A."/>
            <person name="Dike S."/>
            <person name="Dedhia N."/>
            <person name="Preston R."/>
            <person name="Balija V."/>
            <person name="McCombie W.R."/>
            <person name="Chow T."/>
            <person name="Chen H."/>
            <person name="Chung M."/>
            <person name="Chen C."/>
            <person name="Shaw J."/>
            <person name="Wu H."/>
            <person name="Hsiao K."/>
            <person name="Chao Y."/>
            <person name="Chu M."/>
            <person name="Cheng C."/>
            <person name="Hour A."/>
            <person name="Lee P."/>
            <person name="Lin S."/>
            <person name="Lin Y."/>
            <person name="Liou J."/>
            <person name="Liu S."/>
            <person name="Hsing Y."/>
            <person name="Raghuvanshi S."/>
            <person name="Mohanty A."/>
            <person name="Bharti A.K."/>
            <person name="Gaur A."/>
            <person name="Gupta V."/>
            <person name="Kumar D."/>
            <person name="Ravi V."/>
            <person name="Vij S."/>
            <person name="Kapur A."/>
            <person name="Khurana P."/>
            <person name="Khurana P."/>
            <person name="Khurana J.P."/>
            <person name="Tyagi A.K."/>
            <person name="Gaikwad K."/>
            <person name="Singh A."/>
            <person name="Dalal V."/>
            <person name="Srivastava S."/>
            <person name="Dixit A."/>
            <person name="Pal A.K."/>
            <person name="Ghazi I.A."/>
            <person name="Yadav M."/>
            <person name="Pandit A."/>
            <person name="Bhargava A."/>
            <person name="Sureshbabu K."/>
            <person name="Batra K."/>
            <person name="Sharma T.R."/>
            <person name="Mohapatra T."/>
            <person name="Singh N.K."/>
            <person name="Messing J."/>
            <person name="Nelson A.B."/>
            <person name="Fuks G."/>
            <person name="Kavchok S."/>
            <person name="Keizer G."/>
            <person name="Linton E."/>
            <person name="Llaca V."/>
            <person name="Song R."/>
            <person name="Tanyolac B."/>
            <person name="Young S."/>
            <person name="Ho-Il K."/>
            <person name="Hahn J.H."/>
            <person name="Sangsakoo G."/>
            <person name="Vanavichit A."/>
            <person name="de Mattos Luiz.A.T."/>
            <person name="Zimmer P.D."/>
            <person name="Malone G."/>
            <person name="Dellagostin O."/>
            <person name="de Oliveira A.C."/>
            <person name="Bevan M."/>
            <person name="Bancroft I."/>
            <person name="Minx P."/>
            <person name="Cordum H."/>
            <person name="Wilson R."/>
            <person name="Cheng Z."/>
            <person name="Jin W."/>
            <person name="Jiang J."/>
            <person name="Leong S.A."/>
            <person name="Iwama H."/>
            <person name="Gojobori T."/>
            <person name="Itoh T."/>
            <person name="Niimura Y."/>
            <person name="Fujii Y."/>
            <person name="Habara T."/>
            <person name="Sakai H."/>
            <person name="Sato Y."/>
            <person name="Wilson G."/>
            <person name="Kumar K."/>
            <person name="McCouch S."/>
            <person name="Juretic N."/>
            <person name="Hoen D."/>
            <person name="Wright S."/>
            <person name="Bruskiewich R."/>
            <person name="Bureau T."/>
            <person name="Miyao A."/>
            <person name="Hirochika H."/>
            <person name="Nishikawa T."/>
            <person name="Kadowaki K."/>
            <person name="Sugiura M."/>
            <person name="Burr B."/>
            <person name="Sasaki T."/>
        </authorList>
    </citation>
    <scope>NUCLEOTIDE SEQUENCE [LARGE SCALE GENOMIC DNA]</scope>
    <source>
        <strain evidence="2">cv. Nipponbare</strain>
    </source>
</reference>
<evidence type="ECO:0000313" key="1">
    <source>
        <dbReference type="EMBL" id="BAT02975.1"/>
    </source>
</evidence>
<dbReference type="AlphaFoldDB" id="A0A0P0X9I6"/>
<reference evidence="1 2" key="2">
    <citation type="journal article" date="2013" name="Plant Cell Physiol.">
        <title>Rice Annotation Project Database (RAP-DB): an integrative and interactive database for rice genomics.</title>
        <authorList>
            <person name="Sakai H."/>
            <person name="Lee S.S."/>
            <person name="Tanaka T."/>
            <person name="Numa H."/>
            <person name="Kim J."/>
            <person name="Kawahara Y."/>
            <person name="Wakimoto H."/>
            <person name="Yang C.C."/>
            <person name="Iwamoto M."/>
            <person name="Abe T."/>
            <person name="Yamada Y."/>
            <person name="Muto A."/>
            <person name="Inokuchi H."/>
            <person name="Ikemura T."/>
            <person name="Matsumoto T."/>
            <person name="Sasaki T."/>
            <person name="Itoh T."/>
        </authorList>
    </citation>
    <scope>NUCLEOTIDE SEQUENCE [LARGE SCALE GENOMIC DNA]</scope>
    <source>
        <strain evidence="2">cv. Nipponbare</strain>
    </source>
</reference>
<accession>A0A0P0X9I6</accession>
<gene>
    <name evidence="1" type="ordered locus">Os07g0653432</name>
    <name evidence="1" type="ORF">OSNPB_070653432</name>
</gene>
<organism evidence="1 2">
    <name type="scientific">Oryza sativa subsp. japonica</name>
    <name type="common">Rice</name>
    <dbReference type="NCBI Taxonomy" id="39947"/>
    <lineage>
        <taxon>Eukaryota</taxon>
        <taxon>Viridiplantae</taxon>
        <taxon>Streptophyta</taxon>
        <taxon>Embryophyta</taxon>
        <taxon>Tracheophyta</taxon>
        <taxon>Spermatophyta</taxon>
        <taxon>Magnoliopsida</taxon>
        <taxon>Liliopsida</taxon>
        <taxon>Poales</taxon>
        <taxon>Poaceae</taxon>
        <taxon>BOP clade</taxon>
        <taxon>Oryzoideae</taxon>
        <taxon>Oryzeae</taxon>
        <taxon>Oryzinae</taxon>
        <taxon>Oryza</taxon>
        <taxon>Oryza sativa</taxon>
    </lineage>
</organism>
<dbReference type="Proteomes" id="UP000059680">
    <property type="component" value="Chromosome 7"/>
</dbReference>
<name>A0A0P0X9I6_ORYSJ</name>
<evidence type="ECO:0000313" key="2">
    <source>
        <dbReference type="Proteomes" id="UP000059680"/>
    </source>
</evidence>
<sequence>MEVEAWSTVHAFNRTAEEQPWKVATAARAQKKRWRKQLRRSQEGAGYLPLPIFQPWMEDSPPAVEARAARRWCAPCVPCPSWRLAAPLWEIDQRGREPRASGPGYWPI</sequence>
<reference evidence="1 2" key="3">
    <citation type="journal article" date="2013" name="Rice">
        <title>Improvement of the Oryza sativa Nipponbare reference genome using next generation sequence and optical map data.</title>
        <authorList>
            <person name="Kawahara Y."/>
            <person name="de la Bastide M."/>
            <person name="Hamilton J.P."/>
            <person name="Kanamori H."/>
            <person name="McCombie W.R."/>
            <person name="Ouyang S."/>
            <person name="Schwartz D.C."/>
            <person name="Tanaka T."/>
            <person name="Wu J."/>
            <person name="Zhou S."/>
            <person name="Childs K.L."/>
            <person name="Davidson R.M."/>
            <person name="Lin H."/>
            <person name="Quesada-Ocampo L."/>
            <person name="Vaillancourt B."/>
            <person name="Sakai H."/>
            <person name="Lee S.S."/>
            <person name="Kim J."/>
            <person name="Numa H."/>
            <person name="Itoh T."/>
            <person name="Buell C.R."/>
            <person name="Matsumoto T."/>
        </authorList>
    </citation>
    <scope>NUCLEOTIDE SEQUENCE [LARGE SCALE GENOMIC DNA]</scope>
    <source>
        <strain evidence="2">cv. Nipponbare</strain>
    </source>
</reference>
<proteinExistence type="predicted"/>
<keyword evidence="2" id="KW-1185">Reference proteome</keyword>
<dbReference type="EMBL" id="AP014963">
    <property type="protein sequence ID" value="BAT02975.1"/>
    <property type="molecule type" value="Genomic_DNA"/>
</dbReference>
<protein>
    <submittedName>
        <fullName evidence="1">Os07g0653432 protein</fullName>
    </submittedName>
</protein>
<dbReference type="PaxDb" id="39947-A0A0P0X9I6"/>
<dbReference type="InParanoid" id="A0A0P0X9I6"/>